<reference evidence="4" key="1">
    <citation type="submission" date="2020-05" db="EMBL/GenBank/DDBJ databases">
        <title>Complete genome sequence of Bradyrhizobium diazoefficiens XF2 isolated from soybean nodule.</title>
        <authorList>
            <person name="Noda R."/>
            <person name="Kakizaki K."/>
            <person name="Minamisawa K."/>
        </authorList>
    </citation>
    <scope>NUCLEOTIDE SEQUENCE</scope>
    <source>
        <strain evidence="4">XF2</strain>
    </source>
</reference>
<dbReference type="SUPFAM" id="SSF53822">
    <property type="entry name" value="Periplasmic binding protein-like I"/>
    <property type="match status" value="1"/>
</dbReference>
<evidence type="ECO:0000256" key="1">
    <source>
        <dbReference type="ARBA" id="ARBA00010062"/>
    </source>
</evidence>
<gene>
    <name evidence="4" type="ORF">XF2B_19640</name>
    <name evidence="5" type="ORF">XF3B_19590</name>
    <name evidence="6" type="ORF">XF9B_19490</name>
</gene>
<evidence type="ECO:0000313" key="4">
    <source>
        <dbReference type="EMBL" id="BCE28195.1"/>
    </source>
</evidence>
<dbReference type="PANTHER" id="PTHR47628:SF1">
    <property type="entry name" value="ALIPHATIC AMIDASE EXPRESSION-REGULATING PROTEIN"/>
    <property type="match status" value="1"/>
</dbReference>
<reference evidence="5" key="2">
    <citation type="submission" date="2020-05" db="EMBL/GenBank/DDBJ databases">
        <title>Complete genome sequence of Bradyrhizobium diazoefficiens XF3 isolated from soybean nodule.</title>
        <authorList>
            <person name="Noda R."/>
            <person name="Kakizaki K."/>
            <person name="Minamisawa K."/>
        </authorList>
    </citation>
    <scope>NUCLEOTIDE SEQUENCE</scope>
    <source>
        <strain evidence="5">XF3</strain>
    </source>
</reference>
<protein>
    <submittedName>
        <fullName evidence="6">ABC transporter substrate-binding protein</fullName>
    </submittedName>
</protein>
<dbReference type="InterPro" id="IPR006311">
    <property type="entry name" value="TAT_signal"/>
</dbReference>
<dbReference type="Gene3D" id="3.40.50.2300">
    <property type="match status" value="2"/>
</dbReference>
<dbReference type="CDD" id="cd06331">
    <property type="entry name" value="PBP1_AmiC-like"/>
    <property type="match status" value="1"/>
</dbReference>
<evidence type="ECO:0000259" key="3">
    <source>
        <dbReference type="Pfam" id="PF13458"/>
    </source>
</evidence>
<dbReference type="EMBL" id="AP023093">
    <property type="protein sequence ID" value="BCE36928.1"/>
    <property type="molecule type" value="Genomic_DNA"/>
</dbReference>
<name>A0A810BU56_9BRAD</name>
<comment type="similarity">
    <text evidence="1">Belongs to the leucine-binding protein family.</text>
</comment>
<dbReference type="EMBL" id="AP023098">
    <property type="protein sequence ID" value="BCE80528.1"/>
    <property type="molecule type" value="Genomic_DNA"/>
</dbReference>
<sequence length="435" mass="47078">MTDSVPVTAPPRKEQGAWIKAMSQGEVSSMLNDHRQLSRRRFLGNFAFVSAAIAAGPGSWVIRPDWANAAEGPIRIGIATDLTGALGFAGNTDANVARMVASEINENGGLLGRPIDLLIEDTASNESVAVGNVRKLIQRDKVDLVLGGIASSMRNAIKDIIISRGKTLYIYPQAYEGRECTPYLFCTGPVPAQNCDRFIPWLIKNGGRRFALPGSNYVWPQTINAYARKVIESSGGEVVFEEYYPLDQIDFSSTVSRITSNKVDVVFNSVIPPGVGSFFKQLYEAGFSRNGGQLGCVYYDENTLEMNQAHEIEGLASSLDYYKALAAEDPVSAKIQSAYEKQFPGKFRFSAGSAATGTYRGLKLWEAAVREAGTIDREAVAAALDHAKIAEGPGGPAEMVPGKRHCRMNMYIGVAKAGQYEIVARSAGPVEPKEC</sequence>
<proteinExistence type="inferred from homology"/>
<evidence type="ECO:0000313" key="5">
    <source>
        <dbReference type="EMBL" id="BCE36928.1"/>
    </source>
</evidence>
<feature type="domain" description="Leucine-binding protein" evidence="3">
    <location>
        <begin position="73"/>
        <end position="418"/>
    </location>
</feature>
<dbReference type="InterPro" id="IPR028081">
    <property type="entry name" value="Leu-bd"/>
</dbReference>
<evidence type="ECO:0000256" key="2">
    <source>
        <dbReference type="ARBA" id="ARBA00022729"/>
    </source>
</evidence>
<keyword evidence="2" id="KW-0732">Signal</keyword>
<dbReference type="PROSITE" id="PS51318">
    <property type="entry name" value="TAT"/>
    <property type="match status" value="1"/>
</dbReference>
<dbReference type="EMBL" id="AP023092">
    <property type="protein sequence ID" value="BCE28195.1"/>
    <property type="molecule type" value="Genomic_DNA"/>
</dbReference>
<dbReference type="Pfam" id="PF13458">
    <property type="entry name" value="Peripla_BP_6"/>
    <property type="match status" value="1"/>
</dbReference>
<reference evidence="6" key="3">
    <citation type="submission" date="2020-05" db="EMBL/GenBank/DDBJ databases">
        <title>Complete genome sequence of Bradyrhizobium diazoefficiens XF9 isolated from soybean nodule.</title>
        <authorList>
            <person name="Noda R."/>
            <person name="Kakizaki K."/>
            <person name="Minamisawa K."/>
        </authorList>
    </citation>
    <scope>NUCLEOTIDE SEQUENCE</scope>
    <source>
        <strain evidence="6">XF9</strain>
    </source>
</reference>
<evidence type="ECO:0000313" key="6">
    <source>
        <dbReference type="EMBL" id="BCE80528.1"/>
    </source>
</evidence>
<dbReference type="PANTHER" id="PTHR47628">
    <property type="match status" value="1"/>
</dbReference>
<dbReference type="AlphaFoldDB" id="A0A810BU56"/>
<accession>A0A810BU56</accession>
<dbReference type="InterPro" id="IPR028082">
    <property type="entry name" value="Peripla_BP_I"/>
</dbReference>
<organism evidence="6">
    <name type="scientific">Bradyrhizobium diazoefficiens</name>
    <dbReference type="NCBI Taxonomy" id="1355477"/>
    <lineage>
        <taxon>Bacteria</taxon>
        <taxon>Pseudomonadati</taxon>
        <taxon>Pseudomonadota</taxon>
        <taxon>Alphaproteobacteria</taxon>
        <taxon>Hyphomicrobiales</taxon>
        <taxon>Nitrobacteraceae</taxon>
        <taxon>Bradyrhizobium</taxon>
    </lineage>
</organism>